<dbReference type="NCBIfam" id="TIGR00229">
    <property type="entry name" value="sensory_box"/>
    <property type="match status" value="1"/>
</dbReference>
<dbReference type="Pfam" id="PF00990">
    <property type="entry name" value="GGDEF"/>
    <property type="match status" value="1"/>
</dbReference>
<dbReference type="InterPro" id="IPR000014">
    <property type="entry name" value="PAS"/>
</dbReference>
<dbReference type="Gene3D" id="3.30.70.270">
    <property type="match status" value="1"/>
</dbReference>
<dbReference type="InterPro" id="IPR001610">
    <property type="entry name" value="PAC"/>
</dbReference>
<dbReference type="Pfam" id="PF00563">
    <property type="entry name" value="EAL"/>
    <property type="match status" value="1"/>
</dbReference>
<reference evidence="4 5" key="1">
    <citation type="submission" date="2014-12" db="EMBL/GenBank/DDBJ databases">
        <title>16Stimator: statistical estimation of ribosomal gene copy numbers from draft genome assemblies.</title>
        <authorList>
            <person name="Perisin M.A."/>
            <person name="Vetter M."/>
            <person name="Gilbert J.A."/>
            <person name="Bergelson J."/>
        </authorList>
    </citation>
    <scope>NUCLEOTIDE SEQUENCE [LARGE SCALE GENOMIC DNA]</scope>
    <source>
        <strain evidence="4 5">MEJ076</strain>
    </source>
</reference>
<dbReference type="Pfam" id="PF08447">
    <property type="entry name" value="PAS_3"/>
    <property type="match status" value="2"/>
</dbReference>
<dbReference type="InterPro" id="IPR000700">
    <property type="entry name" value="PAS-assoc_C"/>
</dbReference>
<evidence type="ECO:0000259" key="2">
    <source>
        <dbReference type="PROSITE" id="PS50883"/>
    </source>
</evidence>
<dbReference type="InterPro" id="IPR052155">
    <property type="entry name" value="Biofilm_reg_signaling"/>
</dbReference>
<evidence type="ECO:0000259" key="3">
    <source>
        <dbReference type="PROSITE" id="PS50887"/>
    </source>
</evidence>
<dbReference type="SUPFAM" id="SSF55785">
    <property type="entry name" value="PYP-like sensor domain (PAS domain)"/>
    <property type="match status" value="2"/>
</dbReference>
<dbReference type="InterPro" id="IPR029787">
    <property type="entry name" value="Nucleotide_cyclase"/>
</dbReference>
<dbReference type="InterPro" id="IPR001633">
    <property type="entry name" value="EAL_dom"/>
</dbReference>
<dbReference type="CDD" id="cd01948">
    <property type="entry name" value="EAL"/>
    <property type="match status" value="1"/>
</dbReference>
<dbReference type="Proteomes" id="UP000035017">
    <property type="component" value="Unassembled WGS sequence"/>
</dbReference>
<evidence type="ECO:0000313" key="5">
    <source>
        <dbReference type="Proteomes" id="UP000035017"/>
    </source>
</evidence>
<evidence type="ECO:0000313" key="4">
    <source>
        <dbReference type="EMBL" id="KIP99302.1"/>
    </source>
</evidence>
<dbReference type="InterPro" id="IPR035965">
    <property type="entry name" value="PAS-like_dom_sf"/>
</dbReference>
<dbReference type="EMBL" id="JXQV01000030">
    <property type="protein sequence ID" value="KIP99302.1"/>
    <property type="molecule type" value="Genomic_DNA"/>
</dbReference>
<feature type="domain" description="PAC" evidence="1">
    <location>
        <begin position="252"/>
        <end position="303"/>
    </location>
</feature>
<protein>
    <submittedName>
        <fullName evidence="4">Diguanylate cyclase</fullName>
    </submittedName>
</protein>
<dbReference type="NCBIfam" id="TIGR00254">
    <property type="entry name" value="GGDEF"/>
    <property type="match status" value="1"/>
</dbReference>
<feature type="domain" description="EAL" evidence="2">
    <location>
        <begin position="498"/>
        <end position="749"/>
    </location>
</feature>
<dbReference type="PANTHER" id="PTHR44757:SF2">
    <property type="entry name" value="BIOFILM ARCHITECTURE MAINTENANCE PROTEIN MBAA"/>
    <property type="match status" value="1"/>
</dbReference>
<dbReference type="InterPro" id="IPR043128">
    <property type="entry name" value="Rev_trsase/Diguanyl_cyclase"/>
</dbReference>
<dbReference type="PROSITE" id="PS50887">
    <property type="entry name" value="GGDEF"/>
    <property type="match status" value="1"/>
</dbReference>
<dbReference type="PANTHER" id="PTHR44757">
    <property type="entry name" value="DIGUANYLATE CYCLASE DGCP"/>
    <property type="match status" value="1"/>
</dbReference>
<dbReference type="SMART" id="SM00052">
    <property type="entry name" value="EAL"/>
    <property type="match status" value="1"/>
</dbReference>
<dbReference type="SMART" id="SM00086">
    <property type="entry name" value="PAC"/>
    <property type="match status" value="2"/>
</dbReference>
<dbReference type="InterPro" id="IPR035919">
    <property type="entry name" value="EAL_sf"/>
</dbReference>
<dbReference type="SMART" id="SM00267">
    <property type="entry name" value="GGDEF"/>
    <property type="match status" value="1"/>
</dbReference>
<sequence length="771" mass="86972">MNDEPTRQRHALLSLTRMQASAGGIILAQFTDITAQSLREREIAMRESRWNSALVGSLSGVWDQNFATGEMYGSETWRSMRGMAPDDPIEANLEEWLTLVHPDDRAHTVHCLEKQTEGDPAYAAFQYRERHKDGHWIWIECRGACIERDENGKALRIVGTDTDVTERKASESDMERMARHLKLALEASQVGVFEVDFETGVTTWDDRLYEIFGIDKSMPILVDGLWESRVHPDDLSRVLVNVSDKMEKLEPFTEEYRAILPDGSLRYIRARSLPFIDIDGKRKMIGVNWDVTTDIALRNELERAKTQTETRNHELEQARINIEHNALHDYLTDLPNRRYLDEVLTRGDLFTGQAGPGLAILHIDLDRFKQINDTLGHRTGDVMLKYVANLLRKASKKKEFVARIGGDEFVFLSPFNGDTRKIESMAKRLIKQLKQPILHEGHECRIGASIGIACGIGADMDYKQLLLNADIALYNAKKRGRNRFEFFSSDTQDWLINTKRVSDEILTALERDEFIPYYQFQFCAQTLDITGVETLARWNHSAEGILTPDRFLAIAEDLDAVSAIDSIILKKALVDFSKWKAAGLSIPKLSVNVSARRLHDPALSQSLDGLKIEAGTLAFELLESIFLDDSDDITLHNLKTLRELGIDIEIDDFGTGHASIISLLKVSPHTLKIDRELVRLIPQSNEQRKLLGSIIDIGRSLGIRVVAEGVESAEHIHILQDMGCDALQGFALCRPLPAEAVADFVAAQAWRTVPFQTQRSTRASPAIAPLK</sequence>
<evidence type="ECO:0000259" key="1">
    <source>
        <dbReference type="PROSITE" id="PS50113"/>
    </source>
</evidence>
<dbReference type="SUPFAM" id="SSF55073">
    <property type="entry name" value="Nucleotide cyclase"/>
    <property type="match status" value="1"/>
</dbReference>
<dbReference type="AlphaFoldDB" id="A0A0D0KQV6"/>
<dbReference type="SUPFAM" id="SSF141868">
    <property type="entry name" value="EAL domain-like"/>
    <property type="match status" value="1"/>
</dbReference>
<dbReference type="PROSITE" id="PS50113">
    <property type="entry name" value="PAC"/>
    <property type="match status" value="2"/>
</dbReference>
<name>A0A0D0KQV6_AGRTU</name>
<organism evidence="4 5">
    <name type="scientific">Agrobacterium tumefaciens</name>
    <dbReference type="NCBI Taxonomy" id="358"/>
    <lineage>
        <taxon>Bacteria</taxon>
        <taxon>Pseudomonadati</taxon>
        <taxon>Pseudomonadota</taxon>
        <taxon>Alphaproteobacteria</taxon>
        <taxon>Hyphomicrobiales</taxon>
        <taxon>Rhizobiaceae</taxon>
        <taxon>Rhizobium/Agrobacterium group</taxon>
        <taxon>Agrobacterium</taxon>
        <taxon>Agrobacterium tumefaciens complex</taxon>
    </lineage>
</organism>
<dbReference type="PROSITE" id="PS50883">
    <property type="entry name" value="EAL"/>
    <property type="match status" value="1"/>
</dbReference>
<accession>A0A0D0KQV6</accession>
<dbReference type="SMART" id="SM00091">
    <property type="entry name" value="PAS"/>
    <property type="match status" value="2"/>
</dbReference>
<feature type="domain" description="GGDEF" evidence="3">
    <location>
        <begin position="356"/>
        <end position="489"/>
    </location>
</feature>
<dbReference type="Gene3D" id="3.20.20.450">
    <property type="entry name" value="EAL domain"/>
    <property type="match status" value="1"/>
</dbReference>
<dbReference type="InterPro" id="IPR013655">
    <property type="entry name" value="PAS_fold_3"/>
</dbReference>
<gene>
    <name evidence="4" type="ORF">RU07_19435</name>
</gene>
<dbReference type="Gene3D" id="2.10.70.100">
    <property type="match status" value="1"/>
</dbReference>
<feature type="domain" description="PAC" evidence="1">
    <location>
        <begin position="123"/>
        <end position="176"/>
    </location>
</feature>
<comment type="caution">
    <text evidence="4">The sequence shown here is derived from an EMBL/GenBank/DDBJ whole genome shotgun (WGS) entry which is preliminary data.</text>
</comment>
<dbReference type="CDD" id="cd00130">
    <property type="entry name" value="PAS"/>
    <property type="match status" value="2"/>
</dbReference>
<dbReference type="InterPro" id="IPR000160">
    <property type="entry name" value="GGDEF_dom"/>
</dbReference>
<dbReference type="CDD" id="cd01949">
    <property type="entry name" value="GGDEF"/>
    <property type="match status" value="1"/>
</dbReference>
<dbReference type="Gene3D" id="3.30.450.20">
    <property type="entry name" value="PAS domain"/>
    <property type="match status" value="2"/>
</dbReference>
<proteinExistence type="predicted"/>